<feature type="region of interest" description="Disordered" evidence="1">
    <location>
        <begin position="1"/>
        <end position="20"/>
    </location>
</feature>
<name>A0A6G7YAX5_9ACTN</name>
<dbReference type="AlphaFoldDB" id="A0A6G7YAX5"/>
<protein>
    <submittedName>
        <fullName evidence="2">Metallopeptidase family protein</fullName>
    </submittedName>
</protein>
<organism evidence="2 3">
    <name type="scientific">Propioniciclava coleopterorum</name>
    <dbReference type="NCBI Taxonomy" id="2714937"/>
    <lineage>
        <taxon>Bacteria</taxon>
        <taxon>Bacillati</taxon>
        <taxon>Actinomycetota</taxon>
        <taxon>Actinomycetes</taxon>
        <taxon>Propionibacteriales</taxon>
        <taxon>Propionibacteriaceae</taxon>
        <taxon>Propioniciclava</taxon>
    </lineage>
</organism>
<feature type="compositionally biased region" description="Basic residues" evidence="1">
    <location>
        <begin position="1"/>
        <end position="16"/>
    </location>
</feature>
<dbReference type="EMBL" id="CP049865">
    <property type="protein sequence ID" value="QIK73767.1"/>
    <property type="molecule type" value="Genomic_DNA"/>
</dbReference>
<reference evidence="2 3" key="1">
    <citation type="submission" date="2020-03" db="EMBL/GenBank/DDBJ databases">
        <title>Propioniciclava sp. nov., isolated from Hydrophilus acuminatus.</title>
        <authorList>
            <person name="Hyun D.-W."/>
            <person name="Bae J.-W."/>
        </authorList>
    </citation>
    <scope>NUCLEOTIDE SEQUENCE [LARGE SCALE GENOMIC DNA]</scope>
    <source>
        <strain evidence="2 3">HDW11</strain>
    </source>
</reference>
<dbReference type="KEGG" id="prv:G7070_02325"/>
<dbReference type="CDD" id="cd12954">
    <property type="entry name" value="MMP_TTHA0227_like_1"/>
    <property type="match status" value="1"/>
</dbReference>
<proteinExistence type="predicted"/>
<dbReference type="Pfam" id="PF06262">
    <property type="entry name" value="Zincin_1"/>
    <property type="match status" value="1"/>
</dbReference>
<keyword evidence="3" id="KW-1185">Reference proteome</keyword>
<dbReference type="Proteomes" id="UP000501058">
    <property type="component" value="Chromosome"/>
</dbReference>
<evidence type="ECO:0000313" key="2">
    <source>
        <dbReference type="EMBL" id="QIK73767.1"/>
    </source>
</evidence>
<dbReference type="Gene3D" id="3.30.2010.20">
    <property type="match status" value="1"/>
</dbReference>
<gene>
    <name evidence="2" type="ORF">G7070_02325</name>
</gene>
<sequence length="149" mass="16493">MTAMSKRRERHGRVMRGRLALPNPYTGEPVPLARQVPPPAFFTRCVTDALSQIARQCPRALAAMDVGVEDVPPMTQAWVDRVPLAAAVSATPTKNGQVVVFRRPLERRARTRAGLRILVYRTIVEQLSDATGIAIDEIDPGGHREDEED</sequence>
<dbReference type="SUPFAM" id="SSF55486">
    <property type="entry name" value="Metalloproteases ('zincins'), catalytic domain"/>
    <property type="match status" value="1"/>
</dbReference>
<evidence type="ECO:0000256" key="1">
    <source>
        <dbReference type="SAM" id="MobiDB-lite"/>
    </source>
</evidence>
<dbReference type="InterPro" id="IPR038555">
    <property type="entry name" value="Zincin_1_sf"/>
</dbReference>
<dbReference type="InterPro" id="IPR010428">
    <property type="entry name" value="Zincin_1"/>
</dbReference>
<evidence type="ECO:0000313" key="3">
    <source>
        <dbReference type="Proteomes" id="UP000501058"/>
    </source>
</evidence>
<accession>A0A6G7YAX5</accession>